<organism evidence="2 3">
    <name type="scientific">Candidatus Aphodenecus pullistercoris</name>
    <dbReference type="NCBI Taxonomy" id="2840669"/>
    <lineage>
        <taxon>Bacteria</taxon>
        <taxon>Pseudomonadati</taxon>
        <taxon>Spirochaetota</taxon>
        <taxon>Spirochaetia</taxon>
        <taxon>Spirochaetales</taxon>
        <taxon>Candidatus Aphodenecus</taxon>
    </lineage>
</organism>
<proteinExistence type="predicted"/>
<dbReference type="EMBL" id="JADIMU010000049">
    <property type="protein sequence ID" value="MBO8443582.1"/>
    <property type="molecule type" value="Genomic_DNA"/>
</dbReference>
<dbReference type="Gene3D" id="3.20.80.10">
    <property type="entry name" value="Regulatory factor, effector binding domain"/>
    <property type="match status" value="1"/>
</dbReference>
<evidence type="ECO:0000313" key="3">
    <source>
        <dbReference type="Proteomes" id="UP000823633"/>
    </source>
</evidence>
<dbReference type="InterPro" id="IPR029442">
    <property type="entry name" value="GyrI-like"/>
</dbReference>
<evidence type="ECO:0000259" key="1">
    <source>
        <dbReference type="SMART" id="SM00871"/>
    </source>
</evidence>
<feature type="domain" description="AraC effector-binding" evidence="1">
    <location>
        <begin position="1"/>
        <end position="160"/>
    </location>
</feature>
<protein>
    <submittedName>
        <fullName evidence="2">GyrI-like domain-containing protein</fullName>
    </submittedName>
</protein>
<accession>A0A9D9HBH0</accession>
<gene>
    <name evidence="2" type="ORF">IAC42_07495</name>
</gene>
<dbReference type="InterPro" id="IPR010499">
    <property type="entry name" value="AraC_E-bd"/>
</dbReference>
<dbReference type="Pfam" id="PF06445">
    <property type="entry name" value="GyrI-like"/>
    <property type="match status" value="1"/>
</dbReference>
<comment type="caution">
    <text evidence="2">The sequence shown here is derived from an EMBL/GenBank/DDBJ whole genome shotgun (WGS) entry which is preliminary data.</text>
</comment>
<dbReference type="InterPro" id="IPR011256">
    <property type="entry name" value="Reg_factor_effector_dom_sf"/>
</dbReference>
<sequence length="162" mass="18213">MDWRLETLDRRFWIVGFSKRISLQFEGENHQLDELVGKMTPAVAAHLKSINDRSPEGILNVSANFEDRTREGSMLDQFLGVASSRPQEGFACLEVPSLQWAVFTAIGPYPEALQQTWADIYGKWLAECGFSLTGGPEILRNLSTDCSAADFHSEIWIPVHAR</sequence>
<evidence type="ECO:0000313" key="2">
    <source>
        <dbReference type="EMBL" id="MBO8443582.1"/>
    </source>
</evidence>
<dbReference type="SUPFAM" id="SSF55136">
    <property type="entry name" value="Probable bacterial effector-binding domain"/>
    <property type="match status" value="1"/>
</dbReference>
<name>A0A9D9HBH0_9SPIR</name>
<reference evidence="2" key="2">
    <citation type="journal article" date="2021" name="PeerJ">
        <title>Extensive microbial diversity within the chicken gut microbiome revealed by metagenomics and culture.</title>
        <authorList>
            <person name="Gilroy R."/>
            <person name="Ravi A."/>
            <person name="Getino M."/>
            <person name="Pursley I."/>
            <person name="Horton D.L."/>
            <person name="Alikhan N.F."/>
            <person name="Baker D."/>
            <person name="Gharbi K."/>
            <person name="Hall N."/>
            <person name="Watson M."/>
            <person name="Adriaenssens E.M."/>
            <person name="Foster-Nyarko E."/>
            <person name="Jarju S."/>
            <person name="Secka A."/>
            <person name="Antonio M."/>
            <person name="Oren A."/>
            <person name="Chaudhuri R.R."/>
            <person name="La Ragione R."/>
            <person name="Hildebrand F."/>
            <person name="Pallen M.J."/>
        </authorList>
    </citation>
    <scope>NUCLEOTIDE SEQUENCE</scope>
    <source>
        <strain evidence="2">11167</strain>
    </source>
</reference>
<dbReference type="SMART" id="SM00871">
    <property type="entry name" value="AraC_E_bind"/>
    <property type="match status" value="1"/>
</dbReference>
<dbReference type="Proteomes" id="UP000823633">
    <property type="component" value="Unassembled WGS sequence"/>
</dbReference>
<reference evidence="2" key="1">
    <citation type="submission" date="2020-10" db="EMBL/GenBank/DDBJ databases">
        <authorList>
            <person name="Gilroy R."/>
        </authorList>
    </citation>
    <scope>NUCLEOTIDE SEQUENCE</scope>
    <source>
        <strain evidence="2">11167</strain>
    </source>
</reference>
<dbReference type="AlphaFoldDB" id="A0A9D9HBH0"/>